<evidence type="ECO:0000313" key="2">
    <source>
        <dbReference type="EMBL" id="ARF08530.1"/>
    </source>
</evidence>
<proteinExistence type="predicted"/>
<protein>
    <submittedName>
        <fullName evidence="2">Uncharacterized protein</fullName>
    </submittedName>
</protein>
<reference evidence="2" key="1">
    <citation type="journal article" date="2017" name="Science">
        <title>Giant viruses with an expanded complement of translation system components.</title>
        <authorList>
            <person name="Schulz F."/>
            <person name="Yutin N."/>
            <person name="Ivanova N.N."/>
            <person name="Ortega D.R."/>
            <person name="Lee T.K."/>
            <person name="Vierheilig J."/>
            <person name="Daims H."/>
            <person name="Horn M."/>
            <person name="Wagner M."/>
            <person name="Jensen G.J."/>
            <person name="Kyrpides N.C."/>
            <person name="Koonin E.V."/>
            <person name="Woyke T."/>
        </authorList>
    </citation>
    <scope>NUCLEOTIDE SEQUENCE</scope>
    <source>
        <strain evidence="2">CTV1</strain>
    </source>
</reference>
<evidence type="ECO:0000256" key="1">
    <source>
        <dbReference type="SAM" id="Phobius"/>
    </source>
</evidence>
<keyword evidence="1" id="KW-1133">Transmembrane helix</keyword>
<keyword evidence="1" id="KW-0472">Membrane</keyword>
<feature type="transmembrane region" description="Helical" evidence="1">
    <location>
        <begin position="20"/>
        <end position="45"/>
    </location>
</feature>
<accession>A0A1V0S9Z1</accession>
<sequence>MFRKIYNKLKNIVDPNEVETIAISGIVVTVFTSPFLGPFIGTFIVDQKNKFFSKN</sequence>
<dbReference type="EMBL" id="KY684083">
    <property type="protein sequence ID" value="ARF08530.1"/>
    <property type="molecule type" value="Genomic_DNA"/>
</dbReference>
<name>A0A1V0S9Z1_9VIRU</name>
<keyword evidence="1" id="KW-0812">Transmembrane</keyword>
<organism evidence="2">
    <name type="scientific">Catovirus CTV1</name>
    <dbReference type="NCBI Taxonomy" id="1977631"/>
    <lineage>
        <taxon>Viruses</taxon>
        <taxon>Varidnaviria</taxon>
        <taxon>Bamfordvirae</taxon>
        <taxon>Nucleocytoviricota</taxon>
        <taxon>Megaviricetes</taxon>
        <taxon>Imitervirales</taxon>
        <taxon>Mimiviridae</taxon>
        <taxon>Klosneuvirinae</taxon>
        <taxon>Catovirus</taxon>
    </lineage>
</organism>
<gene>
    <name evidence="2" type="ORF">Catovirus_1_580</name>
</gene>